<evidence type="ECO:0000313" key="1">
    <source>
        <dbReference type="EMBL" id="MDW9257436.1"/>
    </source>
</evidence>
<dbReference type="RefSeq" id="WP_019256409.1">
    <property type="nucleotide sequence ID" value="NZ_CP008914.2"/>
</dbReference>
<proteinExistence type="predicted"/>
<dbReference type="Proteomes" id="UP001272137">
    <property type="component" value="Unassembled WGS sequence"/>
</dbReference>
<dbReference type="EMBL" id="QXCT01000002">
    <property type="protein sequence ID" value="MDW9257436.1"/>
    <property type="molecule type" value="Genomic_DNA"/>
</dbReference>
<dbReference type="KEGG" id="btha:DR62_06215"/>
<gene>
    <name evidence="1" type="ORF">C7S16_3152</name>
</gene>
<dbReference type="AlphaFoldDB" id="A0AAW9D622"/>
<sequence length="71" mass="7447">MTHKMHMHDFASVGGGVSARRIGAAKRRVDGRIDAAASIQREVAHADFGEGGFFRESGGTECACARGAGRT</sequence>
<reference evidence="1" key="1">
    <citation type="submission" date="2018-08" db="EMBL/GenBank/DDBJ databases">
        <title>Identification of Burkholderia cepacia strains that express a Burkholderia pseudomallei-like capsular polysaccharide.</title>
        <authorList>
            <person name="Burtnick M.N."/>
            <person name="Vongsouvath M."/>
            <person name="Newton P."/>
            <person name="Wuthiekanun V."/>
            <person name="Limmathurotsakul D."/>
            <person name="Brett P.J."/>
            <person name="Chantratita N."/>
            <person name="Dance D.A."/>
        </authorList>
    </citation>
    <scope>NUCLEOTIDE SEQUENCE</scope>
    <source>
        <strain evidence="1">SBXCC001</strain>
    </source>
</reference>
<comment type="caution">
    <text evidence="1">The sequence shown here is derived from an EMBL/GenBank/DDBJ whole genome shotgun (WGS) entry which is preliminary data.</text>
</comment>
<name>A0AAW9D622_BURTH</name>
<organism evidence="1 2">
    <name type="scientific">Burkholderia thailandensis</name>
    <dbReference type="NCBI Taxonomy" id="57975"/>
    <lineage>
        <taxon>Bacteria</taxon>
        <taxon>Pseudomonadati</taxon>
        <taxon>Pseudomonadota</taxon>
        <taxon>Betaproteobacteria</taxon>
        <taxon>Burkholderiales</taxon>
        <taxon>Burkholderiaceae</taxon>
        <taxon>Burkholderia</taxon>
        <taxon>pseudomallei group</taxon>
    </lineage>
</organism>
<protein>
    <submittedName>
        <fullName evidence="1">Oxidoreductase, short-chain dehydrogenase/reductase family domain protein</fullName>
    </submittedName>
</protein>
<evidence type="ECO:0000313" key="2">
    <source>
        <dbReference type="Proteomes" id="UP001272137"/>
    </source>
</evidence>
<accession>A0AAW9D622</accession>